<reference evidence="1" key="1">
    <citation type="journal article" date="2011" name="PLoS Biol.">
        <title>Gene gain and loss during evolution of obligate parasitism in the white rust pathogen of Arabidopsis thaliana.</title>
        <authorList>
            <person name="Kemen E."/>
            <person name="Gardiner A."/>
            <person name="Schultz-Larsen T."/>
            <person name="Kemen A.C."/>
            <person name="Balmuth A.L."/>
            <person name="Robert-Seilaniantz A."/>
            <person name="Bailey K."/>
            <person name="Holub E."/>
            <person name="Studholme D.J."/>
            <person name="Maclean D."/>
            <person name="Jones J.D."/>
        </authorList>
    </citation>
    <scope>NUCLEOTIDE SEQUENCE</scope>
</reference>
<reference evidence="1" key="2">
    <citation type="submission" date="2011-02" db="EMBL/GenBank/DDBJ databases">
        <authorList>
            <person name="MacLean D."/>
        </authorList>
    </citation>
    <scope>NUCLEOTIDE SEQUENCE</scope>
</reference>
<dbReference type="HOGENOM" id="CLU_2268857_0_0_1"/>
<organism evidence="1">
    <name type="scientific">Albugo laibachii Nc14</name>
    <dbReference type="NCBI Taxonomy" id="890382"/>
    <lineage>
        <taxon>Eukaryota</taxon>
        <taxon>Sar</taxon>
        <taxon>Stramenopiles</taxon>
        <taxon>Oomycota</taxon>
        <taxon>Peronosporomycetes</taxon>
        <taxon>Albuginales</taxon>
        <taxon>Albuginaceae</taxon>
        <taxon>Albugo</taxon>
    </lineage>
</organism>
<dbReference type="EMBL" id="FR824323">
    <property type="protein sequence ID" value="CCA25162.1"/>
    <property type="molecule type" value="Genomic_DNA"/>
</dbReference>
<sequence length="118" mass="13425">MIMDFYSEIVALSANMSYVRAATPAECALGELLSAVSILPFHRRSYCYAKTHASTVALNDRKANMSKDTMRHTIQYCKHHDHHKLLRFALQLGHNLKSVNSSNFQLIMRSCSCTEFLD</sequence>
<dbReference type="AlphaFoldDB" id="F0WUS6"/>
<gene>
    <name evidence="1" type="primary">AlNc14C278G10076</name>
    <name evidence="1" type="ORF">ALNC14_113060</name>
</gene>
<protein>
    <submittedName>
        <fullName evidence="1">AlNc14C278G10076 protein</fullName>
    </submittedName>
</protein>
<accession>F0WUS6</accession>
<proteinExistence type="predicted"/>
<evidence type="ECO:0000313" key="1">
    <source>
        <dbReference type="EMBL" id="CCA25162.1"/>
    </source>
</evidence>
<name>F0WUS6_9STRA</name>